<dbReference type="SUPFAM" id="SSF52540">
    <property type="entry name" value="P-loop containing nucleoside triphosphate hydrolases"/>
    <property type="match status" value="2"/>
</dbReference>
<keyword evidence="7 9" id="KW-0234">DNA repair</keyword>
<sequence>MLANLLIKNYALIEHLELSPDPHLNIITGETGAGKSIMLGAIGLLLGNRADTKSLYDPSQKCIIEGTYDVSGYAVEHLFEEEELDFSQHCIIRREISPAGKSRAFVNDTPVNLETLRRVTNQLMDIHSQHDSILLGNNEFQLQVVDTYATNDALLKKYRTDYRAHRQAREAYDQLKAQADRMRKEFDYNNFLYQELANANLQAEEQELLERELTLLENAVEIKERLQLAYEYLENPEQSVLELLKAAIGSLNQASRLFDEYTVLRERAQSSLIELRDLADEISTSSSQVEVDDERSVIVRDRLDLIYQLQQKHQARSVAELVALQEELEAKVSKVLTLDDELVKAQTAADKAQERMLQSARKLSASRKAVTKSIQQEICRWLVELGMPNASLSIEVAEVAPTVDGVDFISFLFSANKGIRPQELRNVASGGEFSRLMMVIKYILADKRKLPTIVFDEIDTGVSGEIAIKMGDMMHHMAHNHQIIAITHLHQIAAQGEAHYFVYKDHSAARTVSRIKKLTLEERVMEIAQMIGGRRPSETVIHNAREILTQTASRSTEKSQPKLF</sequence>
<name>A0A840TWD9_9BACT</name>
<comment type="similarity">
    <text evidence="2 9">Belongs to the RecN family.</text>
</comment>
<dbReference type="GO" id="GO:0043590">
    <property type="term" value="C:bacterial nucleoid"/>
    <property type="evidence" value="ECO:0007669"/>
    <property type="project" value="TreeGrafter"/>
</dbReference>
<accession>A0A840TWD9</accession>
<dbReference type="NCBIfam" id="TIGR00634">
    <property type="entry name" value="recN"/>
    <property type="match status" value="1"/>
</dbReference>
<dbReference type="GO" id="GO:0006310">
    <property type="term" value="P:DNA recombination"/>
    <property type="evidence" value="ECO:0007669"/>
    <property type="project" value="InterPro"/>
</dbReference>
<keyword evidence="4" id="KW-0547">Nucleotide-binding</keyword>
<dbReference type="CDD" id="cd03241">
    <property type="entry name" value="ABC_RecN"/>
    <property type="match status" value="2"/>
</dbReference>
<dbReference type="InterPro" id="IPR003395">
    <property type="entry name" value="RecF/RecN/SMC_N"/>
</dbReference>
<evidence type="ECO:0000256" key="7">
    <source>
        <dbReference type="ARBA" id="ARBA00023204"/>
    </source>
</evidence>
<evidence type="ECO:0000256" key="8">
    <source>
        <dbReference type="ARBA" id="ARBA00033408"/>
    </source>
</evidence>
<dbReference type="Pfam" id="PF02463">
    <property type="entry name" value="SMC_N"/>
    <property type="match status" value="1"/>
</dbReference>
<evidence type="ECO:0000256" key="5">
    <source>
        <dbReference type="ARBA" id="ARBA00022763"/>
    </source>
</evidence>
<keyword evidence="5 9" id="KW-0227">DNA damage</keyword>
<evidence type="ECO:0000259" key="11">
    <source>
        <dbReference type="Pfam" id="PF02463"/>
    </source>
</evidence>
<evidence type="ECO:0000256" key="6">
    <source>
        <dbReference type="ARBA" id="ARBA00022840"/>
    </source>
</evidence>
<evidence type="ECO:0000313" key="12">
    <source>
        <dbReference type="EMBL" id="MBB5283959.1"/>
    </source>
</evidence>
<dbReference type="EMBL" id="JACHGF010000003">
    <property type="protein sequence ID" value="MBB5283959.1"/>
    <property type="molecule type" value="Genomic_DNA"/>
</dbReference>
<keyword evidence="13" id="KW-1185">Reference proteome</keyword>
<dbReference type="PIRSF" id="PIRSF003128">
    <property type="entry name" value="RecN"/>
    <property type="match status" value="1"/>
</dbReference>
<dbReference type="GO" id="GO:0005524">
    <property type="term" value="F:ATP binding"/>
    <property type="evidence" value="ECO:0007669"/>
    <property type="project" value="UniProtKB-KW"/>
</dbReference>
<organism evidence="12 13">
    <name type="scientific">Rhabdobacter roseus</name>
    <dbReference type="NCBI Taxonomy" id="1655419"/>
    <lineage>
        <taxon>Bacteria</taxon>
        <taxon>Pseudomonadati</taxon>
        <taxon>Bacteroidota</taxon>
        <taxon>Cytophagia</taxon>
        <taxon>Cytophagales</taxon>
        <taxon>Cytophagaceae</taxon>
        <taxon>Rhabdobacter</taxon>
    </lineage>
</organism>
<comment type="function">
    <text evidence="1 9">May be involved in recombinational repair of damaged DNA.</text>
</comment>
<dbReference type="InterPro" id="IPR004604">
    <property type="entry name" value="DNA_recomb/repair_RecN"/>
</dbReference>
<dbReference type="PANTHER" id="PTHR11059:SF0">
    <property type="entry name" value="DNA REPAIR PROTEIN RECN"/>
    <property type="match status" value="1"/>
</dbReference>
<keyword evidence="6" id="KW-0067">ATP-binding</keyword>
<feature type="coiled-coil region" evidence="10">
    <location>
        <begin position="165"/>
        <end position="226"/>
    </location>
</feature>
<feature type="domain" description="RecF/RecN/SMC N-terminal" evidence="11">
    <location>
        <begin position="2"/>
        <end position="507"/>
    </location>
</feature>
<protein>
    <recommendedName>
        <fullName evidence="3 9">DNA repair protein RecN</fullName>
    </recommendedName>
    <alternativeName>
        <fullName evidence="8 9">Recombination protein N</fullName>
    </alternativeName>
</protein>
<evidence type="ECO:0000256" key="10">
    <source>
        <dbReference type="SAM" id="Coils"/>
    </source>
</evidence>
<keyword evidence="10" id="KW-0175">Coiled coil</keyword>
<evidence type="ECO:0000256" key="9">
    <source>
        <dbReference type="PIRNR" id="PIRNR003128"/>
    </source>
</evidence>
<dbReference type="Proteomes" id="UP000557307">
    <property type="component" value="Unassembled WGS sequence"/>
</dbReference>
<evidence type="ECO:0000256" key="4">
    <source>
        <dbReference type="ARBA" id="ARBA00022741"/>
    </source>
</evidence>
<proteinExistence type="inferred from homology"/>
<dbReference type="GO" id="GO:0009432">
    <property type="term" value="P:SOS response"/>
    <property type="evidence" value="ECO:0007669"/>
    <property type="project" value="TreeGrafter"/>
</dbReference>
<dbReference type="InterPro" id="IPR027417">
    <property type="entry name" value="P-loop_NTPase"/>
</dbReference>
<evidence type="ECO:0000256" key="3">
    <source>
        <dbReference type="ARBA" id="ARBA00021315"/>
    </source>
</evidence>
<gene>
    <name evidence="12" type="ORF">HNQ92_002102</name>
</gene>
<evidence type="ECO:0000256" key="2">
    <source>
        <dbReference type="ARBA" id="ARBA00009441"/>
    </source>
</evidence>
<evidence type="ECO:0000313" key="13">
    <source>
        <dbReference type="Proteomes" id="UP000557307"/>
    </source>
</evidence>
<dbReference type="PANTHER" id="PTHR11059">
    <property type="entry name" value="DNA REPAIR PROTEIN RECN"/>
    <property type="match status" value="1"/>
</dbReference>
<dbReference type="AlphaFoldDB" id="A0A840TWD9"/>
<dbReference type="RefSeq" id="WP_184173878.1">
    <property type="nucleotide sequence ID" value="NZ_JACHGF010000003.1"/>
</dbReference>
<dbReference type="Gene3D" id="3.40.50.300">
    <property type="entry name" value="P-loop containing nucleotide triphosphate hydrolases"/>
    <property type="match status" value="2"/>
</dbReference>
<evidence type="ECO:0000256" key="1">
    <source>
        <dbReference type="ARBA" id="ARBA00003618"/>
    </source>
</evidence>
<comment type="caution">
    <text evidence="12">The sequence shown here is derived from an EMBL/GenBank/DDBJ whole genome shotgun (WGS) entry which is preliminary data.</text>
</comment>
<dbReference type="GO" id="GO:0006281">
    <property type="term" value="P:DNA repair"/>
    <property type="evidence" value="ECO:0007669"/>
    <property type="project" value="UniProtKB-KW"/>
</dbReference>
<reference evidence="12 13" key="1">
    <citation type="submission" date="2020-08" db="EMBL/GenBank/DDBJ databases">
        <title>Genomic Encyclopedia of Type Strains, Phase IV (KMG-IV): sequencing the most valuable type-strain genomes for metagenomic binning, comparative biology and taxonomic classification.</title>
        <authorList>
            <person name="Goeker M."/>
        </authorList>
    </citation>
    <scope>NUCLEOTIDE SEQUENCE [LARGE SCALE GENOMIC DNA]</scope>
    <source>
        <strain evidence="12 13">DSM 105074</strain>
    </source>
</reference>